<organism evidence="1">
    <name type="scientific">Arion vulgaris</name>
    <dbReference type="NCBI Taxonomy" id="1028688"/>
    <lineage>
        <taxon>Eukaryota</taxon>
        <taxon>Metazoa</taxon>
        <taxon>Spiralia</taxon>
        <taxon>Lophotrochozoa</taxon>
        <taxon>Mollusca</taxon>
        <taxon>Gastropoda</taxon>
        <taxon>Heterobranchia</taxon>
        <taxon>Euthyneura</taxon>
        <taxon>Panpulmonata</taxon>
        <taxon>Eupulmonata</taxon>
        <taxon>Stylommatophora</taxon>
        <taxon>Helicina</taxon>
        <taxon>Arionoidea</taxon>
        <taxon>Arionidae</taxon>
        <taxon>Arion</taxon>
    </lineage>
</organism>
<sequence length="69" mass="7986">KDNQHGVEAMLGHHDFTMSGIYILVLHLLIKMHELFVNQTFIEVCELVIRICELIINICEPVIRLCEPV</sequence>
<feature type="non-terminal residue" evidence="1">
    <location>
        <position position="1"/>
    </location>
</feature>
<dbReference type="EMBL" id="HACG01010505">
    <property type="protein sequence ID" value="CEK57370.1"/>
    <property type="molecule type" value="Transcribed_RNA"/>
</dbReference>
<protein>
    <submittedName>
        <fullName evidence="1">Uncharacterized protein</fullName>
    </submittedName>
</protein>
<accession>A0A0B6YPH4</accession>
<name>A0A0B6YPH4_9EUPU</name>
<reference evidence="1" key="1">
    <citation type="submission" date="2014-12" db="EMBL/GenBank/DDBJ databases">
        <title>Insight into the proteome of Arion vulgaris.</title>
        <authorList>
            <person name="Aradska J."/>
            <person name="Bulat T."/>
            <person name="Smidak R."/>
            <person name="Sarate P."/>
            <person name="Gangsoo J."/>
            <person name="Sialana F."/>
            <person name="Bilban M."/>
            <person name="Lubec G."/>
        </authorList>
    </citation>
    <scope>NUCLEOTIDE SEQUENCE</scope>
    <source>
        <tissue evidence="1">Skin</tissue>
    </source>
</reference>
<dbReference type="AlphaFoldDB" id="A0A0B6YPH4"/>
<feature type="non-terminal residue" evidence="1">
    <location>
        <position position="69"/>
    </location>
</feature>
<proteinExistence type="predicted"/>
<evidence type="ECO:0000313" key="1">
    <source>
        <dbReference type="EMBL" id="CEK57370.1"/>
    </source>
</evidence>
<gene>
    <name evidence="1" type="primary">ORF30002</name>
</gene>